<dbReference type="InterPro" id="IPR025669">
    <property type="entry name" value="AAA_dom"/>
</dbReference>
<dbReference type="Proteomes" id="UP000440668">
    <property type="component" value="Unassembled WGS sequence"/>
</dbReference>
<dbReference type="InterPro" id="IPR027417">
    <property type="entry name" value="P-loop_NTPase"/>
</dbReference>
<dbReference type="AlphaFoldDB" id="A0A6N7ZL32"/>
<feature type="domain" description="AAA" evidence="1">
    <location>
        <begin position="5"/>
        <end position="163"/>
    </location>
</feature>
<evidence type="ECO:0000259" key="1">
    <source>
        <dbReference type="Pfam" id="PF13614"/>
    </source>
</evidence>
<dbReference type="RefSeq" id="WP_155099710.1">
    <property type="nucleotide sequence ID" value="NZ_WMKA01000038.1"/>
</dbReference>
<comment type="caution">
    <text evidence="2">The sequence shown here is derived from an EMBL/GenBank/DDBJ whole genome shotgun (WGS) entry which is preliminary data.</text>
</comment>
<protein>
    <submittedName>
        <fullName evidence="2">AAA family ATPase</fullName>
    </submittedName>
</protein>
<accession>A0A6N7ZL32</accession>
<dbReference type="Gene3D" id="3.40.50.300">
    <property type="entry name" value="P-loop containing nucleotide triphosphate hydrolases"/>
    <property type="match status" value="1"/>
</dbReference>
<organism evidence="2 3">
    <name type="scientific">Cellulosimicrobium composti</name>
    <dbReference type="NCBI Taxonomy" id="2672572"/>
    <lineage>
        <taxon>Bacteria</taxon>
        <taxon>Bacillati</taxon>
        <taxon>Actinomycetota</taxon>
        <taxon>Actinomycetes</taxon>
        <taxon>Micrococcales</taxon>
        <taxon>Promicromonosporaceae</taxon>
        <taxon>Cellulosimicrobium</taxon>
    </lineage>
</organism>
<sequence>MTTYTVALPKGGVGKSTTAAELARELGRRGRRVLAIDLDQQGNFTTRLGVGRETEVEYVAADVLRGDAAPEDAAVPSAYAGVDVLAGTHDLIDVEQAPPADLVTSLRDYLPGMGKWDDVVVDTPPSVGGLTEAGLAAADVVVVPVESAVEAYDQIHRLERVIEGRIGRRVRPGLQIDWLVPTMHDSRRLLDREVVEQLEKRYPGKVTSPVSEAVAVKDAYTAKMPVTEYAPTSKVAADYAAVTRTILGGAS</sequence>
<dbReference type="CDD" id="cd02042">
    <property type="entry name" value="ParAB_family"/>
    <property type="match status" value="1"/>
</dbReference>
<dbReference type="SUPFAM" id="SSF52540">
    <property type="entry name" value="P-loop containing nucleoside triphosphate hydrolases"/>
    <property type="match status" value="1"/>
</dbReference>
<dbReference type="InterPro" id="IPR050678">
    <property type="entry name" value="DNA_Partitioning_ATPase"/>
</dbReference>
<evidence type="ECO:0000313" key="2">
    <source>
        <dbReference type="EMBL" id="MTG90126.1"/>
    </source>
</evidence>
<name>A0A6N7ZL32_9MICO</name>
<dbReference type="Pfam" id="PF13614">
    <property type="entry name" value="AAA_31"/>
    <property type="match status" value="1"/>
</dbReference>
<dbReference type="PIRSF" id="PIRSF009320">
    <property type="entry name" value="Nuc_binding_HP_1000"/>
    <property type="match status" value="1"/>
</dbReference>
<dbReference type="PANTHER" id="PTHR13696">
    <property type="entry name" value="P-LOOP CONTAINING NUCLEOSIDE TRIPHOSPHATE HYDROLASE"/>
    <property type="match status" value="1"/>
</dbReference>
<dbReference type="PANTHER" id="PTHR13696:SF52">
    <property type="entry name" value="PARA FAMILY PROTEIN CT_582"/>
    <property type="match status" value="1"/>
</dbReference>
<reference evidence="2 3" key="1">
    <citation type="submission" date="2019-11" db="EMBL/GenBank/DDBJ databases">
        <title>Cellulosimicrobium composti sp. nov. isolated from a compost.</title>
        <authorList>
            <person name="Yang Y."/>
        </authorList>
    </citation>
    <scope>NUCLEOTIDE SEQUENCE [LARGE SCALE GENOMIC DNA]</scope>
    <source>
        <strain evidence="2 3">BIT-GX5</strain>
    </source>
</reference>
<proteinExistence type="predicted"/>
<evidence type="ECO:0000313" key="3">
    <source>
        <dbReference type="Proteomes" id="UP000440668"/>
    </source>
</evidence>
<gene>
    <name evidence="2" type="ORF">GJV82_14395</name>
</gene>
<dbReference type="EMBL" id="WMKA01000038">
    <property type="protein sequence ID" value="MTG90126.1"/>
    <property type="molecule type" value="Genomic_DNA"/>
</dbReference>